<reference evidence="2" key="1">
    <citation type="journal article" date="2013" name="Proc. Natl. Acad. Sci. U.S.A.">
        <title>Improving the coverage of the cyanobacterial phylum using diversity-driven genome sequencing.</title>
        <authorList>
            <person name="Shih P.M."/>
            <person name="Wu D."/>
            <person name="Latifi A."/>
            <person name="Axen S.D."/>
            <person name="Fewer D.P."/>
            <person name="Talla E."/>
            <person name="Calteau A."/>
            <person name="Cai F."/>
            <person name="Tandeau de Marsac N."/>
            <person name="Rippka R."/>
            <person name="Herdman M."/>
            <person name="Sivonen K."/>
            <person name="Coursin T."/>
            <person name="Laurent T."/>
            <person name="Goodwin L."/>
            <person name="Nolan M."/>
            <person name="Davenport K.W."/>
            <person name="Han C.S."/>
            <person name="Rubin E.M."/>
            <person name="Eisen J.A."/>
            <person name="Woyke T."/>
            <person name="Gugger M."/>
            <person name="Kerfeld C.A."/>
        </authorList>
    </citation>
    <scope>NUCLEOTIDE SEQUENCE [LARGE SCALE GENOMIC DNA]</scope>
    <source>
        <strain evidence="2">ATCC 29371 / PCC 7437</strain>
        <plasmid evidence="2">Plasmid pSTA7437.01</plasmid>
    </source>
</reference>
<dbReference type="PANTHER" id="PTHR43591:SF24">
    <property type="entry name" value="2-METHOXY-6-POLYPRENYL-1,4-BENZOQUINOL METHYLASE, MITOCHONDRIAL"/>
    <property type="match status" value="1"/>
</dbReference>
<dbReference type="AlphaFoldDB" id="K9Y054"/>
<dbReference type="Proteomes" id="UP000010473">
    <property type="component" value="Plasmid pSTA7437.01"/>
</dbReference>
<dbReference type="OrthoDB" id="511545at2"/>
<dbReference type="Pfam" id="PF01209">
    <property type="entry name" value="Ubie_methyltran"/>
    <property type="match status" value="1"/>
</dbReference>
<dbReference type="GO" id="GO:0008168">
    <property type="term" value="F:methyltransferase activity"/>
    <property type="evidence" value="ECO:0007669"/>
    <property type="project" value="UniProtKB-KW"/>
</dbReference>
<gene>
    <name evidence="1" type="ordered locus">Sta7437_4777</name>
</gene>
<dbReference type="InterPro" id="IPR029063">
    <property type="entry name" value="SAM-dependent_MTases_sf"/>
</dbReference>
<keyword evidence="1" id="KW-0614">Plasmid</keyword>
<dbReference type="EMBL" id="CP003654">
    <property type="protein sequence ID" value="AFZ38215.1"/>
    <property type="molecule type" value="Genomic_DNA"/>
</dbReference>
<dbReference type="GO" id="GO:0032259">
    <property type="term" value="P:methylation"/>
    <property type="evidence" value="ECO:0007669"/>
    <property type="project" value="UniProtKB-KW"/>
</dbReference>
<accession>K9Y054</accession>
<dbReference type="SUPFAM" id="SSF53335">
    <property type="entry name" value="S-adenosyl-L-methionine-dependent methyltransferases"/>
    <property type="match status" value="1"/>
</dbReference>
<sequence>MNSNLQQDTQNNNESQRIANIYQKIAKNYDFLGEYLLGTIFSPFGYGNYRQKAIASLDLQPGDTVIDLCCGTGLNFPLLEKVIGSEGKIIGVDLTEGMLAQAKQRVEKNGWANVELVQSDVTFYQFPTGVDGIISTWGITLVPECDRAIQNGSQALSPGKRWVILDFKIPDNWLAMFAPLLSFLFIRPFGGNLQMANRHPWEALDKYLQNISFTELLLGFAYIAVGEKQREKRYHE</sequence>
<keyword evidence="1" id="KW-0808">Transferase</keyword>
<dbReference type="RefSeq" id="WP_015212118.1">
    <property type="nucleotide sequence ID" value="NC_019765.1"/>
</dbReference>
<keyword evidence="2" id="KW-1185">Reference proteome</keyword>
<dbReference type="HOGENOM" id="CLU_1265537_0_0_3"/>
<geneLocation type="plasmid" evidence="1 2">
    <name>pSTA7437.01</name>
</geneLocation>
<dbReference type="PANTHER" id="PTHR43591">
    <property type="entry name" value="METHYLTRANSFERASE"/>
    <property type="match status" value="1"/>
</dbReference>
<dbReference type="KEGG" id="scs:Sta7437_4777"/>
<dbReference type="Gene3D" id="3.40.50.150">
    <property type="entry name" value="Vaccinia Virus protein VP39"/>
    <property type="match status" value="1"/>
</dbReference>
<proteinExistence type="predicted"/>
<keyword evidence="1" id="KW-0489">Methyltransferase</keyword>
<organism evidence="1 2">
    <name type="scientific">Stanieria cyanosphaera (strain ATCC 29371 / PCC 7437)</name>
    <dbReference type="NCBI Taxonomy" id="111780"/>
    <lineage>
        <taxon>Bacteria</taxon>
        <taxon>Bacillati</taxon>
        <taxon>Cyanobacteriota</taxon>
        <taxon>Cyanophyceae</taxon>
        <taxon>Pleurocapsales</taxon>
        <taxon>Dermocarpellaceae</taxon>
        <taxon>Stanieria</taxon>
    </lineage>
</organism>
<dbReference type="CDD" id="cd02440">
    <property type="entry name" value="AdoMet_MTases"/>
    <property type="match status" value="1"/>
</dbReference>
<evidence type="ECO:0000313" key="2">
    <source>
        <dbReference type="Proteomes" id="UP000010473"/>
    </source>
</evidence>
<evidence type="ECO:0000313" key="1">
    <source>
        <dbReference type="EMBL" id="AFZ38215.1"/>
    </source>
</evidence>
<protein>
    <submittedName>
        <fullName evidence="1">Methyltransferase type 11</fullName>
    </submittedName>
</protein>
<name>K9Y054_STAC7</name>